<dbReference type="GeneID" id="89927644"/>
<proteinExistence type="predicted"/>
<accession>A0AAV9PBQ3</accession>
<evidence type="ECO:0008006" key="3">
    <source>
        <dbReference type="Google" id="ProtNLM"/>
    </source>
</evidence>
<dbReference type="SUPFAM" id="SSF55144">
    <property type="entry name" value="LigT-like"/>
    <property type="match status" value="1"/>
</dbReference>
<dbReference type="AlphaFoldDB" id="A0AAV9PBQ3"/>
<evidence type="ECO:0000313" key="1">
    <source>
        <dbReference type="EMBL" id="KAK5168995.1"/>
    </source>
</evidence>
<reference evidence="1 2" key="1">
    <citation type="submission" date="2023-08" db="EMBL/GenBank/DDBJ databases">
        <title>Black Yeasts Isolated from many extreme environments.</title>
        <authorList>
            <person name="Coleine C."/>
            <person name="Stajich J.E."/>
            <person name="Selbmann L."/>
        </authorList>
    </citation>
    <scope>NUCLEOTIDE SEQUENCE [LARGE SCALE GENOMIC DNA]</scope>
    <source>
        <strain evidence="1 2">CCFEE 5935</strain>
    </source>
</reference>
<comment type="caution">
    <text evidence="1">The sequence shown here is derived from an EMBL/GenBank/DDBJ whole genome shotgun (WGS) entry which is preliminary data.</text>
</comment>
<protein>
    <recommendedName>
        <fullName evidence="3">RNA ligase/cyclic nucleotide phosphodiesterase</fullName>
    </recommendedName>
</protein>
<sequence>MAAYYTFEDYSGTSTPVTGDNPYQDLIAACNDDPSQIQSRYNTHRTNRNTQQRAKLLTPDFSGVTIDEILAKLEHSSDSFVDPRHCLVFWARPPTHLKTLISNIQQRLRDVAPNLWIMPPENLHMTAMEVTHSLAAPEIEGLVETLRPNIQSIADYAFTRRARLVKPLLSFDAQALALSFLPAAGEASRSTEEDQYTYHHLRRDLHNLITTSGVKVASRYVVPSAHLTIARFITKKDFQTGEGEVDLEKVAKLVDVIEELNAWLRTEYWPEGRRFKDGGEWIVGEEKGLECRKGTLWYGGGERIYLGKGF</sequence>
<name>A0AAV9PBQ3_9PEZI</name>
<dbReference type="RefSeq" id="XP_064658461.1">
    <property type="nucleotide sequence ID" value="XM_064803546.1"/>
</dbReference>
<dbReference type="InterPro" id="IPR009097">
    <property type="entry name" value="Cyclic_Pdiesterase"/>
</dbReference>
<dbReference type="EMBL" id="JAVRRT010000009">
    <property type="protein sequence ID" value="KAK5168995.1"/>
    <property type="molecule type" value="Genomic_DNA"/>
</dbReference>
<dbReference type="Proteomes" id="UP001337655">
    <property type="component" value="Unassembled WGS sequence"/>
</dbReference>
<gene>
    <name evidence="1" type="ORF">LTR77_006304</name>
</gene>
<organism evidence="1 2">
    <name type="scientific">Saxophila tyrrhenica</name>
    <dbReference type="NCBI Taxonomy" id="1690608"/>
    <lineage>
        <taxon>Eukaryota</taxon>
        <taxon>Fungi</taxon>
        <taxon>Dikarya</taxon>
        <taxon>Ascomycota</taxon>
        <taxon>Pezizomycotina</taxon>
        <taxon>Dothideomycetes</taxon>
        <taxon>Dothideomycetidae</taxon>
        <taxon>Mycosphaerellales</taxon>
        <taxon>Extremaceae</taxon>
        <taxon>Saxophila</taxon>
    </lineage>
</organism>
<evidence type="ECO:0000313" key="2">
    <source>
        <dbReference type="Proteomes" id="UP001337655"/>
    </source>
</evidence>
<keyword evidence="2" id="KW-1185">Reference proteome</keyword>
<dbReference type="Gene3D" id="3.90.1140.10">
    <property type="entry name" value="Cyclic phosphodiesterase"/>
    <property type="match status" value="1"/>
</dbReference>